<organism evidence="2 3">
    <name type="scientific">Lentinula raphanica</name>
    <dbReference type="NCBI Taxonomy" id="153919"/>
    <lineage>
        <taxon>Eukaryota</taxon>
        <taxon>Fungi</taxon>
        <taxon>Dikarya</taxon>
        <taxon>Basidiomycota</taxon>
        <taxon>Agaricomycotina</taxon>
        <taxon>Agaricomycetes</taxon>
        <taxon>Agaricomycetidae</taxon>
        <taxon>Agaricales</taxon>
        <taxon>Marasmiineae</taxon>
        <taxon>Omphalotaceae</taxon>
        <taxon>Lentinula</taxon>
    </lineage>
</organism>
<dbReference type="AlphaFoldDB" id="A0AA38PCC5"/>
<sequence length="630" mass="71599">MSPRALRHPDKIFDTPPPPPPPWPVDVSLSPKTPPPGPPLHWKESRTVLRRVLRRLQTTLRSLHKRKIHWPIESPDSSRNLTPSEYLMMLLQPIPDIFNQLNPTNHFQSPMECLPVDLGHSICAASFALEELKIWNLAAPLIVALPGNLFDSSGQVHSNVLCALYLALEHSPSATIIITNFIDIAIFLPANQDRDSPEPTFERASSTQPTLALRVIATAFLLAVDIRSRLINAPRPDWIVVQDLVSLQGPPKDPLQFLPDAELFSTHHRQSDFDMVTLVRDPARALQFFRWHEYMTETISKVVAHPHDILIAKTNEIGQFDPGTRPIYPFDASELPSDTVAHLEAIQRVSPLVAAGIDALFACSKTFVIEIQGVVDEGSVHGICTVYRCRIVTIDNVPVSTPSLCLKLFDDRFQALQNPEHDDLDDDEVNGELSWLAPVMFAEKYALNEAFAYEKLLPAQGSVVPWFFGTHRFTLPNGTVLYGLLMEFVEGWKLETSLTNELSPERQINMIRSFRHAVRVLDVADISQRDWHREQFLLCTNPSTNVDHVVLLDFASTLQTWNPDEPIHLMNYFHMFRMLLPRKNNPSHVGLIRELVWDHFGEPDDWDPVMGWIEERCVEARDMFDYIKSP</sequence>
<evidence type="ECO:0000313" key="3">
    <source>
        <dbReference type="Proteomes" id="UP001163846"/>
    </source>
</evidence>
<feature type="region of interest" description="Disordered" evidence="1">
    <location>
        <begin position="1"/>
        <end position="42"/>
    </location>
</feature>
<evidence type="ECO:0000313" key="2">
    <source>
        <dbReference type="EMBL" id="KAJ3840309.1"/>
    </source>
</evidence>
<comment type="caution">
    <text evidence="2">The sequence shown here is derived from an EMBL/GenBank/DDBJ whole genome shotgun (WGS) entry which is preliminary data.</text>
</comment>
<evidence type="ECO:0000256" key="1">
    <source>
        <dbReference type="SAM" id="MobiDB-lite"/>
    </source>
</evidence>
<keyword evidence="3" id="KW-1185">Reference proteome</keyword>
<protein>
    <submittedName>
        <fullName evidence="2">Uncharacterized protein</fullName>
    </submittedName>
</protein>
<gene>
    <name evidence="2" type="ORF">F5878DRAFT_613604</name>
</gene>
<reference evidence="2" key="1">
    <citation type="submission" date="2022-08" db="EMBL/GenBank/DDBJ databases">
        <authorList>
            <consortium name="DOE Joint Genome Institute"/>
            <person name="Min B."/>
            <person name="Riley R."/>
            <person name="Sierra-Patev S."/>
            <person name="Naranjo-Ortiz M."/>
            <person name="Looney B."/>
            <person name="Konkel Z."/>
            <person name="Slot J.C."/>
            <person name="Sakamoto Y."/>
            <person name="Steenwyk J.L."/>
            <person name="Rokas A."/>
            <person name="Carro J."/>
            <person name="Camarero S."/>
            <person name="Ferreira P."/>
            <person name="Molpeceres G."/>
            <person name="Ruiz-Duenas F.J."/>
            <person name="Serrano A."/>
            <person name="Henrissat B."/>
            <person name="Drula E."/>
            <person name="Hughes K.W."/>
            <person name="Mata J.L."/>
            <person name="Ishikawa N.K."/>
            <person name="Vargas-Isla R."/>
            <person name="Ushijima S."/>
            <person name="Smith C.A."/>
            <person name="Ahrendt S."/>
            <person name="Andreopoulos W."/>
            <person name="He G."/>
            <person name="Labutti K."/>
            <person name="Lipzen A."/>
            <person name="Ng V."/>
            <person name="Sandor L."/>
            <person name="Barry K."/>
            <person name="Martinez A.T."/>
            <person name="Xiao Y."/>
            <person name="Gibbons J.G."/>
            <person name="Terashima K."/>
            <person name="Hibbett D.S."/>
            <person name="Grigoriev I.V."/>
        </authorList>
    </citation>
    <scope>NUCLEOTIDE SEQUENCE</scope>
    <source>
        <strain evidence="2">TFB9207</strain>
    </source>
</reference>
<proteinExistence type="predicted"/>
<dbReference type="EMBL" id="MU806085">
    <property type="protein sequence ID" value="KAJ3840309.1"/>
    <property type="molecule type" value="Genomic_DNA"/>
</dbReference>
<accession>A0AA38PCC5</accession>
<feature type="compositionally biased region" description="Pro residues" evidence="1">
    <location>
        <begin position="15"/>
        <end position="24"/>
    </location>
</feature>
<name>A0AA38PCC5_9AGAR</name>
<dbReference type="Proteomes" id="UP001163846">
    <property type="component" value="Unassembled WGS sequence"/>
</dbReference>